<accession>A0ABV4VK19</accession>
<keyword evidence="4 5" id="KW-0472">Membrane</keyword>
<evidence type="ECO:0000256" key="5">
    <source>
        <dbReference type="SAM" id="Phobius"/>
    </source>
</evidence>
<evidence type="ECO:0000256" key="2">
    <source>
        <dbReference type="ARBA" id="ARBA00022692"/>
    </source>
</evidence>
<feature type="transmembrane region" description="Helical" evidence="5">
    <location>
        <begin position="202"/>
        <end position="223"/>
    </location>
</feature>
<dbReference type="PROSITE" id="PS51257">
    <property type="entry name" value="PROKAR_LIPOPROTEIN"/>
    <property type="match status" value="1"/>
</dbReference>
<dbReference type="RefSeq" id="WP_342201888.1">
    <property type="nucleotide sequence ID" value="NZ_JBCATE010000004.1"/>
</dbReference>
<dbReference type="InterPro" id="IPR037185">
    <property type="entry name" value="EmrE-like"/>
</dbReference>
<gene>
    <name evidence="7" type="ORF">ACE02W_12645</name>
</gene>
<feature type="transmembrane region" description="Helical" evidence="5">
    <location>
        <begin position="172"/>
        <end position="190"/>
    </location>
</feature>
<dbReference type="Proteomes" id="UP001576708">
    <property type="component" value="Unassembled WGS sequence"/>
</dbReference>
<feature type="transmembrane region" description="Helical" evidence="5">
    <location>
        <begin position="256"/>
        <end position="274"/>
    </location>
</feature>
<evidence type="ECO:0000256" key="1">
    <source>
        <dbReference type="ARBA" id="ARBA00004141"/>
    </source>
</evidence>
<comment type="caution">
    <text evidence="7">The sequence shown here is derived from an EMBL/GenBank/DDBJ whole genome shotgun (WGS) entry which is preliminary data.</text>
</comment>
<comment type="subcellular location">
    <subcellularLocation>
        <location evidence="1">Membrane</location>
        <topology evidence="1">Multi-pass membrane protein</topology>
    </subcellularLocation>
</comment>
<evidence type="ECO:0000313" key="8">
    <source>
        <dbReference type="Proteomes" id="UP001576708"/>
    </source>
</evidence>
<dbReference type="EMBL" id="JBHFGU010000004">
    <property type="protein sequence ID" value="MFB2620659.1"/>
    <property type="molecule type" value="Genomic_DNA"/>
</dbReference>
<sequence>MTVFRLFMLTTLTMLAFACNSILCRLALKDGSIDAGSFTLIRLLSGAIMLWLLSLNKPAPEAKGHWGSSLALFVYAAGFSYAYINMTASMGALLLFSSVQATMIGYGLYRKETFNTKQWFGLVCAAAGLIFLLLPGLSAPPLLSSLLMISAGVAWGIYSIKGKGTKHPNPVSAGNFIRTVPMALLLLLLVRDPLAVSQMGIIYALASGAIASGLGYAIWYSILPLLSSTYAATVQLSVPLIAAVGGVLLLGEPLSLRLLLASCAILGGIALVVLNKSAPQNKS</sequence>
<protein>
    <submittedName>
        <fullName evidence="7">DMT family transporter</fullName>
    </submittedName>
</protein>
<feature type="domain" description="EamA" evidence="6">
    <location>
        <begin position="9"/>
        <end position="133"/>
    </location>
</feature>
<dbReference type="Pfam" id="PF00892">
    <property type="entry name" value="EamA"/>
    <property type="match status" value="2"/>
</dbReference>
<feature type="transmembrane region" description="Helical" evidence="5">
    <location>
        <begin position="120"/>
        <end position="137"/>
    </location>
</feature>
<dbReference type="InterPro" id="IPR050638">
    <property type="entry name" value="AA-Vitamin_Transporters"/>
</dbReference>
<dbReference type="PANTHER" id="PTHR32322">
    <property type="entry name" value="INNER MEMBRANE TRANSPORTER"/>
    <property type="match status" value="1"/>
</dbReference>
<keyword evidence="2 5" id="KW-0812">Transmembrane</keyword>
<evidence type="ECO:0000259" key="6">
    <source>
        <dbReference type="Pfam" id="PF00892"/>
    </source>
</evidence>
<dbReference type="PANTHER" id="PTHR32322:SF9">
    <property type="entry name" value="AMINO-ACID METABOLITE EFFLUX PUMP-RELATED"/>
    <property type="match status" value="1"/>
</dbReference>
<name>A0ABV4VK19_9GAMM</name>
<keyword evidence="3 5" id="KW-1133">Transmembrane helix</keyword>
<dbReference type="SUPFAM" id="SSF103481">
    <property type="entry name" value="Multidrug resistance efflux transporter EmrE"/>
    <property type="match status" value="2"/>
</dbReference>
<feature type="transmembrane region" description="Helical" evidence="5">
    <location>
        <begin position="230"/>
        <end position="250"/>
    </location>
</feature>
<feature type="transmembrane region" description="Helical" evidence="5">
    <location>
        <begin position="143"/>
        <end position="160"/>
    </location>
</feature>
<dbReference type="InterPro" id="IPR000620">
    <property type="entry name" value="EamA_dom"/>
</dbReference>
<evidence type="ECO:0000256" key="4">
    <source>
        <dbReference type="ARBA" id="ARBA00023136"/>
    </source>
</evidence>
<organism evidence="7 8">
    <name type="scientific">Shewanella mangrovisoli</name>
    <dbReference type="NCBI Taxonomy" id="2864211"/>
    <lineage>
        <taxon>Bacteria</taxon>
        <taxon>Pseudomonadati</taxon>
        <taxon>Pseudomonadota</taxon>
        <taxon>Gammaproteobacteria</taxon>
        <taxon>Alteromonadales</taxon>
        <taxon>Shewanellaceae</taxon>
        <taxon>Shewanella</taxon>
    </lineage>
</organism>
<feature type="transmembrane region" description="Helical" evidence="5">
    <location>
        <begin position="37"/>
        <end position="54"/>
    </location>
</feature>
<feature type="domain" description="EamA" evidence="6">
    <location>
        <begin position="145"/>
        <end position="273"/>
    </location>
</feature>
<proteinExistence type="predicted"/>
<reference evidence="7 8" key="1">
    <citation type="submission" date="2024-09" db="EMBL/GenBank/DDBJ databases">
        <authorList>
            <person name="Zhang Y."/>
        </authorList>
    </citation>
    <scope>NUCLEOTIDE SEQUENCE [LARGE SCALE GENOMIC DNA]</scope>
    <source>
        <strain evidence="7 8">ZJ318</strain>
    </source>
</reference>
<keyword evidence="8" id="KW-1185">Reference proteome</keyword>
<evidence type="ECO:0000313" key="7">
    <source>
        <dbReference type="EMBL" id="MFB2620659.1"/>
    </source>
</evidence>
<evidence type="ECO:0000256" key="3">
    <source>
        <dbReference type="ARBA" id="ARBA00022989"/>
    </source>
</evidence>